<dbReference type="RefSeq" id="WP_072745711.1">
    <property type="nucleotide sequence ID" value="NZ_FOHL01000002.1"/>
</dbReference>
<keyword evidence="3" id="KW-1185">Reference proteome</keyword>
<accession>A0A1M7RTB0</accession>
<organism evidence="2 3">
    <name type="scientific">Oceanicella actignis</name>
    <dbReference type="NCBI Taxonomy" id="1189325"/>
    <lineage>
        <taxon>Bacteria</taxon>
        <taxon>Pseudomonadati</taxon>
        <taxon>Pseudomonadota</taxon>
        <taxon>Alphaproteobacteria</taxon>
        <taxon>Rhodobacterales</taxon>
        <taxon>Paracoccaceae</taxon>
        <taxon>Oceanicella</taxon>
    </lineage>
</organism>
<evidence type="ECO:0000256" key="1">
    <source>
        <dbReference type="SAM" id="Phobius"/>
    </source>
</evidence>
<feature type="transmembrane region" description="Helical" evidence="1">
    <location>
        <begin position="6"/>
        <end position="24"/>
    </location>
</feature>
<feature type="transmembrane region" description="Helical" evidence="1">
    <location>
        <begin position="58"/>
        <end position="76"/>
    </location>
</feature>
<sequence>MTITAAIVLYAVSWFMTLFVILPLGMRSQQDEGDVAPGTPASAPADPQMRRKFRNTTIVATLIWIVLMVVITTRMVTLDDIFVYGPTGAY</sequence>
<evidence type="ECO:0000313" key="3">
    <source>
        <dbReference type="Proteomes" id="UP000184066"/>
    </source>
</evidence>
<name>A0A1M7RTB0_9RHOB</name>
<dbReference type="STRING" id="1189325.SAMN04488119_102414"/>
<dbReference type="Proteomes" id="UP000184066">
    <property type="component" value="Unassembled WGS sequence"/>
</dbReference>
<keyword evidence="1" id="KW-0472">Membrane</keyword>
<proteinExistence type="predicted"/>
<dbReference type="EMBL" id="FRDL01000001">
    <property type="protein sequence ID" value="SHN49424.1"/>
    <property type="molecule type" value="Genomic_DNA"/>
</dbReference>
<keyword evidence="1" id="KW-1133">Transmembrane helix</keyword>
<evidence type="ECO:0000313" key="2">
    <source>
        <dbReference type="EMBL" id="SHN49424.1"/>
    </source>
</evidence>
<dbReference type="AlphaFoldDB" id="A0A1M7RTB0"/>
<gene>
    <name evidence="2" type="ORF">SAMN05216200_101104</name>
</gene>
<dbReference type="Pfam" id="PF07330">
    <property type="entry name" value="DUF1467"/>
    <property type="match status" value="1"/>
</dbReference>
<dbReference type="OrthoDB" id="9804637at2"/>
<protein>
    <submittedName>
        <fullName evidence="2">Predicted secreted protein</fullName>
    </submittedName>
</protein>
<dbReference type="InterPro" id="IPR009935">
    <property type="entry name" value="DUF1467"/>
</dbReference>
<keyword evidence="1" id="KW-0812">Transmembrane</keyword>
<reference evidence="2 3" key="1">
    <citation type="submission" date="2016-12" db="EMBL/GenBank/DDBJ databases">
        <authorList>
            <person name="Song W.-J."/>
            <person name="Kurnit D.M."/>
        </authorList>
    </citation>
    <scope>NUCLEOTIDE SEQUENCE [LARGE SCALE GENOMIC DNA]</scope>
    <source>
        <strain evidence="2 3">CGMCC 1.10808</strain>
    </source>
</reference>